<protein>
    <recommendedName>
        <fullName evidence="1">Endolytic peptidoglycan transglycosylase RlpA</fullName>
        <ecNumber evidence="1">4.2.2.-</ecNumber>
    </recommendedName>
</protein>
<evidence type="ECO:0000313" key="6">
    <source>
        <dbReference type="Proteomes" id="UP000245048"/>
    </source>
</evidence>
<keyword evidence="1" id="KW-0961">Cell wall biogenesis/degradation</keyword>
<evidence type="ECO:0000256" key="1">
    <source>
        <dbReference type="HAMAP-Rule" id="MF_02071"/>
    </source>
</evidence>
<keyword evidence="1" id="KW-1003">Cell membrane</keyword>
<dbReference type="Proteomes" id="UP000245048">
    <property type="component" value="Unassembled WGS sequence"/>
</dbReference>
<dbReference type="PANTHER" id="PTHR34183">
    <property type="entry name" value="ENDOLYTIC PEPTIDOGLYCAN TRANSGLYCOSYLASE RLPA"/>
    <property type="match status" value="1"/>
</dbReference>
<dbReference type="RefSeq" id="WP_109518374.1">
    <property type="nucleotide sequence ID" value="NZ_PDOA01000015.1"/>
</dbReference>
<dbReference type="Pfam" id="PF03330">
    <property type="entry name" value="DPBB_1"/>
    <property type="match status" value="1"/>
</dbReference>
<feature type="domain" description="SPOR" evidence="4">
    <location>
        <begin position="235"/>
        <end position="309"/>
    </location>
</feature>
<dbReference type="GO" id="GO:0005886">
    <property type="term" value="C:plasma membrane"/>
    <property type="evidence" value="ECO:0007669"/>
    <property type="project" value="UniProtKB-SubCell"/>
</dbReference>
<dbReference type="Gene3D" id="3.30.70.1070">
    <property type="entry name" value="Sporulation related repeat"/>
    <property type="match status" value="1"/>
</dbReference>
<dbReference type="InterPro" id="IPR034718">
    <property type="entry name" value="RlpA"/>
</dbReference>
<dbReference type="PROSITE" id="PS51257">
    <property type="entry name" value="PROKAR_LIPOPROTEIN"/>
    <property type="match status" value="1"/>
</dbReference>
<feature type="region of interest" description="Disordered" evidence="2">
    <location>
        <begin position="210"/>
        <end position="229"/>
    </location>
</feature>
<evidence type="ECO:0000313" key="5">
    <source>
        <dbReference type="EMBL" id="PWC27380.1"/>
    </source>
</evidence>
<dbReference type="Pfam" id="PF05036">
    <property type="entry name" value="SPOR"/>
    <property type="match status" value="1"/>
</dbReference>
<dbReference type="GO" id="GO:0042834">
    <property type="term" value="F:peptidoglycan binding"/>
    <property type="evidence" value="ECO:0007669"/>
    <property type="project" value="InterPro"/>
</dbReference>
<comment type="similarity">
    <text evidence="1">Belongs to the RlpA family.</text>
</comment>
<dbReference type="InterPro" id="IPR036680">
    <property type="entry name" value="SPOR-like_sf"/>
</dbReference>
<keyword evidence="1" id="KW-0472">Membrane</keyword>
<dbReference type="PROSITE" id="PS51724">
    <property type="entry name" value="SPOR"/>
    <property type="match status" value="1"/>
</dbReference>
<organism evidence="5 6">
    <name type="scientific">Teichococcus aestuarii</name>
    <dbReference type="NCBI Taxonomy" id="568898"/>
    <lineage>
        <taxon>Bacteria</taxon>
        <taxon>Pseudomonadati</taxon>
        <taxon>Pseudomonadota</taxon>
        <taxon>Alphaproteobacteria</taxon>
        <taxon>Acetobacterales</taxon>
        <taxon>Roseomonadaceae</taxon>
        <taxon>Roseomonas</taxon>
    </lineage>
</organism>
<keyword evidence="6" id="KW-1185">Reference proteome</keyword>
<dbReference type="AlphaFoldDB" id="A0A2U1V0E4"/>
<dbReference type="InterPro" id="IPR009009">
    <property type="entry name" value="RlpA-like_DPBB"/>
</dbReference>
<keyword evidence="5" id="KW-0132">Cell division</keyword>
<dbReference type="EC" id="4.2.2.-" evidence="1"/>
<comment type="function">
    <text evidence="1">Lytic transglycosylase with a strong preference for naked glycan strands that lack stem peptides.</text>
</comment>
<proteinExistence type="inferred from homology"/>
<name>A0A2U1V0E4_9PROT</name>
<evidence type="ECO:0000256" key="2">
    <source>
        <dbReference type="SAM" id="MobiDB-lite"/>
    </source>
</evidence>
<evidence type="ECO:0000259" key="4">
    <source>
        <dbReference type="PROSITE" id="PS51724"/>
    </source>
</evidence>
<comment type="caution">
    <text evidence="5">The sequence shown here is derived from an EMBL/GenBank/DDBJ whole genome shotgun (WGS) entry which is preliminary data.</text>
</comment>
<dbReference type="EMBL" id="PDOA01000015">
    <property type="protein sequence ID" value="PWC27380.1"/>
    <property type="molecule type" value="Genomic_DNA"/>
</dbReference>
<feature type="chain" id="PRO_5015794881" description="Endolytic peptidoglycan transglycosylase RlpA" evidence="3">
    <location>
        <begin position="28"/>
        <end position="309"/>
    </location>
</feature>
<reference evidence="6" key="1">
    <citation type="submission" date="2017-10" db="EMBL/GenBank/DDBJ databases">
        <authorList>
            <person name="Toshchakov S.V."/>
            <person name="Goeva M.A."/>
        </authorList>
    </citation>
    <scope>NUCLEOTIDE SEQUENCE [LARGE SCALE GENOMIC DNA]</scope>
    <source>
        <strain evidence="6">JR1/69-1-13</strain>
    </source>
</reference>
<dbReference type="OrthoDB" id="9779128at2"/>
<gene>
    <name evidence="1" type="primary">rlpA</name>
    <name evidence="5" type="ORF">CR165_18195</name>
</gene>
<dbReference type="GO" id="GO:0000270">
    <property type="term" value="P:peptidoglycan metabolic process"/>
    <property type="evidence" value="ECO:0007669"/>
    <property type="project" value="UniProtKB-UniRule"/>
</dbReference>
<dbReference type="CDD" id="cd22268">
    <property type="entry name" value="DPBB_RlpA-like"/>
    <property type="match status" value="1"/>
</dbReference>
<dbReference type="GO" id="GO:0008932">
    <property type="term" value="F:lytic endotransglycosylase activity"/>
    <property type="evidence" value="ECO:0007669"/>
    <property type="project" value="UniProtKB-UniRule"/>
</dbReference>
<dbReference type="GO" id="GO:0071555">
    <property type="term" value="P:cell wall organization"/>
    <property type="evidence" value="ECO:0007669"/>
    <property type="project" value="UniProtKB-KW"/>
</dbReference>
<dbReference type="InterPro" id="IPR036908">
    <property type="entry name" value="RlpA-like_sf"/>
</dbReference>
<dbReference type="GO" id="GO:0051301">
    <property type="term" value="P:cell division"/>
    <property type="evidence" value="ECO:0007669"/>
    <property type="project" value="UniProtKB-KW"/>
</dbReference>
<dbReference type="HAMAP" id="MF_02071">
    <property type="entry name" value="RlpA"/>
    <property type="match status" value="1"/>
</dbReference>
<dbReference type="InterPro" id="IPR007730">
    <property type="entry name" value="SPOR-like_dom"/>
</dbReference>
<keyword evidence="1" id="KW-0564">Palmitate</keyword>
<keyword evidence="3" id="KW-0732">Signal</keyword>
<feature type="signal peptide" evidence="3">
    <location>
        <begin position="1"/>
        <end position="27"/>
    </location>
</feature>
<comment type="subcellular location">
    <subcellularLocation>
        <location evidence="1">Cell membrane</location>
        <topology evidence="1">Lipid-anchor</topology>
    </subcellularLocation>
</comment>
<feature type="region of interest" description="Disordered" evidence="2">
    <location>
        <begin position="183"/>
        <end position="203"/>
    </location>
</feature>
<dbReference type="Gene3D" id="2.40.40.10">
    <property type="entry name" value="RlpA-like domain"/>
    <property type="match status" value="1"/>
</dbReference>
<keyword evidence="1" id="KW-0449">Lipoprotein</keyword>
<evidence type="ECO:0000256" key="3">
    <source>
        <dbReference type="SAM" id="SignalP"/>
    </source>
</evidence>
<keyword evidence="5" id="KW-0131">Cell cycle</keyword>
<dbReference type="SUPFAM" id="SSF110997">
    <property type="entry name" value="Sporulation related repeat"/>
    <property type="match status" value="1"/>
</dbReference>
<dbReference type="PANTHER" id="PTHR34183:SF1">
    <property type="entry name" value="ENDOLYTIC PEPTIDOGLYCAN TRANSGLYCOSYLASE RLPA"/>
    <property type="match status" value="1"/>
</dbReference>
<sequence>MSGGGRRGGAAARGALLAAVLPLLASACVRPPPPPASAAQPRYTVGEPYAMGGVWSYPREDFTLRETGLAVVAADARAGRRTANGETHDPGLLMAAHRTVQLPAILRVTNLETGREILVRANDRGPARPGRVLELSRRAAALLGVPEGGTAQVALAIEAEPSRRLAAALPQPEGTRLEIAAAPRGPVQSEALAPPPGSRAAPLRALSGGAVATTPEEAPPAPPPERLPETLWQGPARPGRLYLQASTFLSRADAQRQATRIGARVEGTGRPGRPEYRVRLGPFATVAEADTALERALRSGVSDARILID</sequence>
<accession>A0A2U1V0E4</accession>
<keyword evidence="1" id="KW-0456">Lyase</keyword>